<gene>
    <name evidence="2" type="ORF">HMPREF9488_00754</name>
</gene>
<evidence type="ECO:0000313" key="2">
    <source>
        <dbReference type="EMBL" id="EFW06000.1"/>
    </source>
</evidence>
<dbReference type="HOGENOM" id="CLU_1924029_0_0_9"/>
<proteinExistence type="predicted"/>
<dbReference type="EMBL" id="ADKX01000010">
    <property type="protein sequence ID" value="EFW06000.1"/>
    <property type="molecule type" value="Genomic_DNA"/>
</dbReference>
<evidence type="ECO:0000259" key="1">
    <source>
        <dbReference type="Pfam" id="PF01610"/>
    </source>
</evidence>
<dbReference type="eggNOG" id="COG3464">
    <property type="taxonomic scope" value="Bacteria"/>
</dbReference>
<name>E7G7L6_9FIRM</name>
<protein>
    <recommendedName>
        <fullName evidence="1">Transposase IS204/IS1001/IS1096/IS1165 DDE domain-containing protein</fullName>
    </recommendedName>
</protein>
<dbReference type="AlphaFoldDB" id="E7G7L6"/>
<comment type="caution">
    <text evidence="2">The sequence shown here is derived from an EMBL/GenBank/DDBJ whole genome shotgun (WGS) entry which is preliminary data.</text>
</comment>
<feature type="domain" description="Transposase IS204/IS1001/IS1096/IS1165 DDE" evidence="1">
    <location>
        <begin position="72"/>
        <end position="111"/>
    </location>
</feature>
<evidence type="ECO:0000313" key="3">
    <source>
        <dbReference type="Proteomes" id="UP000003157"/>
    </source>
</evidence>
<keyword evidence="3" id="KW-1185">Reference proteome</keyword>
<dbReference type="Pfam" id="PF01610">
    <property type="entry name" value="DDE_Tnp_ISL3"/>
    <property type="match status" value="1"/>
</dbReference>
<dbReference type="InterPro" id="IPR002560">
    <property type="entry name" value="Transposase_DDE"/>
</dbReference>
<organism evidence="2 3">
    <name type="scientific">Coprobacillus cateniformis</name>
    <dbReference type="NCBI Taxonomy" id="100884"/>
    <lineage>
        <taxon>Bacteria</taxon>
        <taxon>Bacillati</taxon>
        <taxon>Bacillota</taxon>
        <taxon>Erysipelotrichia</taxon>
        <taxon>Erysipelotrichales</taxon>
        <taxon>Coprobacillaceae</taxon>
        <taxon>Coprobacillus</taxon>
    </lineage>
</organism>
<accession>E7G7L6</accession>
<sequence>MEMLDNYEIYQNLLKLIHEKHDDYKNELNRWLDYIFDTQNSYYLITAKNFRKKWFIPLLCSLSYTTIYKRRTGSYKTSFNNGFIEGMNNKIKLIKRNAYGFRYFYNLRKRIFLHLGYSYSFTYKDTKKVIPIFQ</sequence>
<dbReference type="Proteomes" id="UP000003157">
    <property type="component" value="Unassembled WGS sequence"/>
</dbReference>
<reference evidence="2 3" key="1">
    <citation type="submission" date="2010-12" db="EMBL/GenBank/DDBJ databases">
        <title>The Genome Sequence of Coprobacillus sp. strain 29_1.</title>
        <authorList>
            <consortium name="The Broad Institute Genome Sequencing Platform"/>
            <person name="Earl A."/>
            <person name="Ward D."/>
            <person name="Feldgarden M."/>
            <person name="Gevers D."/>
            <person name="Daigneault M."/>
            <person name="Sibley C.D."/>
            <person name="White A."/>
            <person name="Strauss J."/>
            <person name="Allen-Vercoe E."/>
            <person name="Young S.K."/>
            <person name="Zeng Q."/>
            <person name="Gargeya S."/>
            <person name="Fitzgerald M."/>
            <person name="Haas B."/>
            <person name="Abouelleil A."/>
            <person name="Alvarado L."/>
            <person name="Arachchi H.M."/>
            <person name="Berlin A."/>
            <person name="Brown A."/>
            <person name="Chapman S.B."/>
            <person name="Chen Z."/>
            <person name="Dunbar C."/>
            <person name="Freedman E."/>
            <person name="Gearin G."/>
            <person name="Gellesch M."/>
            <person name="Goldberg J."/>
            <person name="Griggs A."/>
            <person name="Gujja S."/>
            <person name="Heilman E."/>
            <person name="Heiman D."/>
            <person name="Howarth C."/>
            <person name="Larson L."/>
            <person name="Lui A."/>
            <person name="MacDonald P.J.P."/>
            <person name="Mehta T."/>
            <person name="Montmayeur A."/>
            <person name="Murphy C."/>
            <person name="Neiman D."/>
            <person name="Pearson M."/>
            <person name="Priest M."/>
            <person name="Roberts A."/>
            <person name="Saif S."/>
            <person name="Shea T."/>
            <person name="Shenoy N."/>
            <person name="Sisk P."/>
            <person name="Stolte C."/>
            <person name="Sykes S."/>
            <person name="White J."/>
            <person name="Yandava C."/>
            <person name="Nusbaum C."/>
            <person name="Birren B."/>
        </authorList>
    </citation>
    <scope>NUCLEOTIDE SEQUENCE [LARGE SCALE GENOMIC DNA]</scope>
    <source>
        <strain evidence="2 3">29_1</strain>
    </source>
</reference>